<evidence type="ECO:0000313" key="2">
    <source>
        <dbReference type="EMBL" id="SDW17686.1"/>
    </source>
</evidence>
<evidence type="ECO:0000313" key="3">
    <source>
        <dbReference type="Proteomes" id="UP000199592"/>
    </source>
</evidence>
<sequence length="208" mass="23804">MKTPFKSIVHVLRLNRFVVLGVVIASGLVCMVAMVLVGRIYRESLNGAFVVNGEGEVIPLSWAEQRDHLEVEALAHLEQFHRWFYGVDAGSYEKNMEKALWLGNASVGAVFQQKKADGFYNRLLQYSLVQEVIRIDTELDWDGSSFAFRTQLHIRINRGTVTDTYELVTSGHLIQVERNFPHNPHGLLITDFFENSLRKLETHENTEE</sequence>
<accession>A0A1H2RDZ2</accession>
<dbReference type="STRING" id="1073328.SAMN05216294_1956"/>
<dbReference type="Proteomes" id="UP000199592">
    <property type="component" value="Unassembled WGS sequence"/>
</dbReference>
<dbReference type="RefSeq" id="WP_090294852.1">
    <property type="nucleotide sequence ID" value="NZ_FNKI01000002.1"/>
</dbReference>
<dbReference type="OrthoDB" id="1039148at2"/>
<dbReference type="EMBL" id="FNMY01000001">
    <property type="protein sequence ID" value="SDW17686.1"/>
    <property type="molecule type" value="Genomic_DNA"/>
</dbReference>
<protein>
    <recommendedName>
        <fullName evidence="4">Bacteroides conjugative transposon TraK protein</fullName>
    </recommendedName>
</protein>
<organism evidence="2 3">
    <name type="scientific">Flagellimonas zhangzhouensis</name>
    <dbReference type="NCBI Taxonomy" id="1073328"/>
    <lineage>
        <taxon>Bacteria</taxon>
        <taxon>Pseudomonadati</taxon>
        <taxon>Bacteroidota</taxon>
        <taxon>Flavobacteriia</taxon>
        <taxon>Flavobacteriales</taxon>
        <taxon>Flavobacteriaceae</taxon>
        <taxon>Flagellimonas</taxon>
    </lineage>
</organism>
<gene>
    <name evidence="2" type="ORF">SAMN04487892_0605</name>
</gene>
<evidence type="ECO:0008006" key="4">
    <source>
        <dbReference type="Google" id="ProtNLM"/>
    </source>
</evidence>
<keyword evidence="3" id="KW-1185">Reference proteome</keyword>
<name>A0A1H2RDZ2_9FLAO</name>
<reference evidence="3" key="1">
    <citation type="submission" date="2016-10" db="EMBL/GenBank/DDBJ databases">
        <authorList>
            <person name="Varghese N."/>
            <person name="Submissions S."/>
        </authorList>
    </citation>
    <scope>NUCLEOTIDE SEQUENCE [LARGE SCALE GENOMIC DNA]</scope>
    <source>
        <strain evidence="3">DSM 25030</strain>
    </source>
</reference>
<feature type="transmembrane region" description="Helical" evidence="1">
    <location>
        <begin position="17"/>
        <end position="37"/>
    </location>
</feature>
<evidence type="ECO:0000256" key="1">
    <source>
        <dbReference type="SAM" id="Phobius"/>
    </source>
</evidence>
<keyword evidence="1" id="KW-0812">Transmembrane</keyword>
<keyword evidence="1" id="KW-0472">Membrane</keyword>
<proteinExistence type="predicted"/>
<dbReference type="AlphaFoldDB" id="A0A1H2RDZ2"/>
<keyword evidence="1" id="KW-1133">Transmembrane helix</keyword>